<comment type="caution">
    <text evidence="3">The sequence shown here is derived from an EMBL/GenBank/DDBJ whole genome shotgun (WGS) entry which is preliminary data.</text>
</comment>
<dbReference type="EMBL" id="VCKW01000007">
    <property type="protein sequence ID" value="TMR06949.1"/>
    <property type="molecule type" value="Genomic_DNA"/>
</dbReference>
<dbReference type="InterPro" id="IPR053140">
    <property type="entry name" value="GDSL_Rv0518-like"/>
</dbReference>
<keyword evidence="4" id="KW-1185">Reference proteome</keyword>
<dbReference type="AlphaFoldDB" id="A0A5C4JJI1"/>
<feature type="signal peptide" evidence="1">
    <location>
        <begin position="1"/>
        <end position="26"/>
    </location>
</feature>
<gene>
    <name evidence="3" type="ORF">ETD83_02770</name>
</gene>
<sequence>MIRPQHRIAALVAVAVLAAPAGVASASAGHADTRARWHGTWGAAPHRPVPGNDWDGPNWSLDGFAAQSLRQVVRISAGGSRVRIRLSNAYGTRPLRIAGATIAKSGTGAALRPGTLRTLRFGHRTTATVPAGAAAMSDPASLPVAPLESLTVTLYFAEPTGPATFHQDGLTTTYRAAGDHRSDTAPAAFAGETSHSRYFLSGIDVAGDPRARGTVVAFGDSITDGHGSTAGADDRYPDRLAERLAAASKRLGVVNAGISGNKLLTDSLCYGEKGLARFRRDVLAQPGVRTVIVFEGINDLGTGGFPDYFGCGASPKVTAQRLIAGHRALIQTAHARGITVVGATITPMKGFQGYDTPEKEKVRDDVNHWIRTSGAYDAVADLDRALADPDVPDALRPAFDSGDHLHPNDAGANALAAAIDLATL</sequence>
<reference evidence="3 4" key="1">
    <citation type="submission" date="2019-05" db="EMBL/GenBank/DDBJ databases">
        <title>Draft genome sequence of Actinomadura sp. 14C53.</title>
        <authorList>
            <person name="Saricaoglu S."/>
            <person name="Isik K."/>
        </authorList>
    </citation>
    <scope>NUCLEOTIDE SEQUENCE [LARGE SCALE GENOMIC DNA]</scope>
    <source>
        <strain evidence="3 4">14C53</strain>
    </source>
</reference>
<organism evidence="3 4">
    <name type="scientific">Actinomadura soli</name>
    <dbReference type="NCBI Taxonomy" id="2508997"/>
    <lineage>
        <taxon>Bacteria</taxon>
        <taxon>Bacillati</taxon>
        <taxon>Actinomycetota</taxon>
        <taxon>Actinomycetes</taxon>
        <taxon>Streptosporangiales</taxon>
        <taxon>Thermomonosporaceae</taxon>
        <taxon>Actinomadura</taxon>
    </lineage>
</organism>
<dbReference type="Gene3D" id="3.40.50.1110">
    <property type="entry name" value="SGNH hydrolase"/>
    <property type="match status" value="1"/>
</dbReference>
<accession>A0A5C4JJI1</accession>
<dbReference type="PANTHER" id="PTHR43784">
    <property type="entry name" value="GDSL-LIKE LIPASE/ACYLHYDROLASE, PUTATIVE (AFU_ORTHOLOGUE AFUA_2G00820)-RELATED"/>
    <property type="match status" value="1"/>
</dbReference>
<dbReference type="Proteomes" id="UP000309174">
    <property type="component" value="Unassembled WGS sequence"/>
</dbReference>
<dbReference type="CDD" id="cd01830">
    <property type="entry name" value="XynE_like"/>
    <property type="match status" value="1"/>
</dbReference>
<protein>
    <submittedName>
        <fullName evidence="3">SGNH/GDSL hydrolase family protein</fullName>
    </submittedName>
</protein>
<dbReference type="InterPro" id="IPR036514">
    <property type="entry name" value="SGNH_hydro_sf"/>
</dbReference>
<dbReference type="InterPro" id="IPR013830">
    <property type="entry name" value="SGNH_hydro"/>
</dbReference>
<proteinExistence type="predicted"/>
<dbReference type="SUPFAM" id="SSF52266">
    <property type="entry name" value="SGNH hydrolase"/>
    <property type="match status" value="1"/>
</dbReference>
<dbReference type="RefSeq" id="WP_138643440.1">
    <property type="nucleotide sequence ID" value="NZ_VCKW01000007.1"/>
</dbReference>
<evidence type="ECO:0000313" key="3">
    <source>
        <dbReference type="EMBL" id="TMR06949.1"/>
    </source>
</evidence>
<keyword evidence="3" id="KW-0378">Hydrolase</keyword>
<dbReference type="PANTHER" id="PTHR43784:SF2">
    <property type="entry name" value="GDSL-LIKE LIPASE_ACYLHYDROLASE, PUTATIVE (AFU_ORTHOLOGUE AFUA_2G00820)-RELATED"/>
    <property type="match status" value="1"/>
</dbReference>
<name>A0A5C4JJI1_9ACTN</name>
<keyword evidence="1" id="KW-0732">Signal</keyword>
<evidence type="ECO:0000259" key="2">
    <source>
        <dbReference type="Pfam" id="PF13472"/>
    </source>
</evidence>
<dbReference type="Pfam" id="PF13472">
    <property type="entry name" value="Lipase_GDSL_2"/>
    <property type="match status" value="1"/>
</dbReference>
<dbReference type="GO" id="GO:0016787">
    <property type="term" value="F:hydrolase activity"/>
    <property type="evidence" value="ECO:0007669"/>
    <property type="project" value="UniProtKB-KW"/>
</dbReference>
<feature type="chain" id="PRO_5022817058" evidence="1">
    <location>
        <begin position="27"/>
        <end position="424"/>
    </location>
</feature>
<evidence type="ECO:0000256" key="1">
    <source>
        <dbReference type="SAM" id="SignalP"/>
    </source>
</evidence>
<evidence type="ECO:0000313" key="4">
    <source>
        <dbReference type="Proteomes" id="UP000309174"/>
    </source>
</evidence>
<dbReference type="OrthoDB" id="1828825at2"/>
<feature type="domain" description="SGNH hydrolase-type esterase" evidence="2">
    <location>
        <begin position="217"/>
        <end position="412"/>
    </location>
</feature>